<evidence type="ECO:0000313" key="2">
    <source>
        <dbReference type="EMBL" id="MFC6022706.1"/>
    </source>
</evidence>
<dbReference type="Gene3D" id="3.30.470.30">
    <property type="entry name" value="DNA ligase/mRNA capping enzyme"/>
    <property type="match status" value="1"/>
</dbReference>
<dbReference type="SUPFAM" id="SSF56091">
    <property type="entry name" value="DNA ligase/mRNA capping enzyme, catalytic domain"/>
    <property type="match status" value="1"/>
</dbReference>
<protein>
    <recommendedName>
        <fullName evidence="1">ATP-dependent DNA ligase family profile domain-containing protein</fullName>
    </recommendedName>
</protein>
<dbReference type="InterPro" id="IPR012310">
    <property type="entry name" value="DNA_ligase_ATP-dep_cent"/>
</dbReference>
<proteinExistence type="predicted"/>
<sequence length="119" mass="13285">LSTRRTSRQLDDHCESPGLDLVSPLAAALPARTVLDGELLVWDTHRGRCSFTLLQRRLTAGRRLPEMVRKHPAHLVAFDLLRDGRGVELLDQPLTTRRAKLHRLLRGAPAQIAICPQSA</sequence>
<reference evidence="3" key="1">
    <citation type="journal article" date="2019" name="Int. J. Syst. Evol. Microbiol.">
        <title>The Global Catalogue of Microorganisms (GCM) 10K type strain sequencing project: providing services to taxonomists for standard genome sequencing and annotation.</title>
        <authorList>
            <consortium name="The Broad Institute Genomics Platform"/>
            <consortium name="The Broad Institute Genome Sequencing Center for Infectious Disease"/>
            <person name="Wu L."/>
            <person name="Ma J."/>
        </authorList>
    </citation>
    <scope>NUCLEOTIDE SEQUENCE [LARGE SCALE GENOMIC DNA]</scope>
    <source>
        <strain evidence="3">ZS-35-S2</strain>
    </source>
</reference>
<keyword evidence="3" id="KW-1185">Reference proteome</keyword>
<dbReference type="EMBL" id="JBHSPR010000065">
    <property type="protein sequence ID" value="MFC6022706.1"/>
    <property type="molecule type" value="Genomic_DNA"/>
</dbReference>
<gene>
    <name evidence="2" type="ORF">ACFP2T_41945</name>
</gene>
<evidence type="ECO:0000313" key="3">
    <source>
        <dbReference type="Proteomes" id="UP001596203"/>
    </source>
</evidence>
<dbReference type="Pfam" id="PF01068">
    <property type="entry name" value="DNA_ligase_A_M"/>
    <property type="match status" value="1"/>
</dbReference>
<organism evidence="2 3">
    <name type="scientific">Plantactinospora solaniradicis</name>
    <dbReference type="NCBI Taxonomy" id="1723736"/>
    <lineage>
        <taxon>Bacteria</taxon>
        <taxon>Bacillati</taxon>
        <taxon>Actinomycetota</taxon>
        <taxon>Actinomycetes</taxon>
        <taxon>Micromonosporales</taxon>
        <taxon>Micromonosporaceae</taxon>
        <taxon>Plantactinospora</taxon>
    </lineage>
</organism>
<feature type="domain" description="ATP-dependent DNA ligase family profile" evidence="1">
    <location>
        <begin position="7"/>
        <end position="115"/>
    </location>
</feature>
<dbReference type="Proteomes" id="UP001596203">
    <property type="component" value="Unassembled WGS sequence"/>
</dbReference>
<accession>A0ABW1KLK2</accession>
<feature type="non-terminal residue" evidence="2">
    <location>
        <position position="1"/>
    </location>
</feature>
<comment type="caution">
    <text evidence="2">The sequence shown here is derived from an EMBL/GenBank/DDBJ whole genome shotgun (WGS) entry which is preliminary data.</text>
</comment>
<name>A0ABW1KLK2_9ACTN</name>
<evidence type="ECO:0000259" key="1">
    <source>
        <dbReference type="Pfam" id="PF01068"/>
    </source>
</evidence>